<reference evidence="1" key="1">
    <citation type="journal article" date="2019" name="Sci. Rep.">
        <title>Draft genome of Tanacetum cinerariifolium, the natural source of mosquito coil.</title>
        <authorList>
            <person name="Yamashiro T."/>
            <person name="Shiraishi A."/>
            <person name="Satake H."/>
            <person name="Nakayama K."/>
        </authorList>
    </citation>
    <scope>NUCLEOTIDE SEQUENCE</scope>
</reference>
<proteinExistence type="predicted"/>
<sequence length="291" mass="33364">MIEQRNELFKAMLSMFEEFHQREQAANISTHTSKPSRRFIFICYDDDDDDDEERTIPLRDIISQLPPSIVITTSPLVLPTFKDPEDSLIMGNEDLSTIPEKESDEFIKSNVEDLDPIPSESEDTSWSDSECNLSACENNFMSSNPTLYSDSEVESLSPSPIAYEDRDPLLEETDILLSHFDNSSPKYETFSFDIEEKNSGSTTTRSDYYLLDYEAFYFNDDHIEEKSSGSTTTHSDFSLPEYDSFIFDLSIDLFPSTDRSVSHHEPMNSLTSYLHQSMIVFTSILRPTQES</sequence>
<evidence type="ECO:0000313" key="1">
    <source>
        <dbReference type="EMBL" id="GEU85814.1"/>
    </source>
</evidence>
<gene>
    <name evidence="1" type="ORF">Tci_057792</name>
</gene>
<dbReference type="EMBL" id="BKCJ010009185">
    <property type="protein sequence ID" value="GEU85814.1"/>
    <property type="molecule type" value="Genomic_DNA"/>
</dbReference>
<protein>
    <recommendedName>
        <fullName evidence="2">Reverse transcriptase domain-containing protein</fullName>
    </recommendedName>
</protein>
<comment type="caution">
    <text evidence="1">The sequence shown here is derived from an EMBL/GenBank/DDBJ whole genome shotgun (WGS) entry which is preliminary data.</text>
</comment>
<organism evidence="1">
    <name type="scientific">Tanacetum cinerariifolium</name>
    <name type="common">Dalmatian daisy</name>
    <name type="synonym">Chrysanthemum cinerariifolium</name>
    <dbReference type="NCBI Taxonomy" id="118510"/>
    <lineage>
        <taxon>Eukaryota</taxon>
        <taxon>Viridiplantae</taxon>
        <taxon>Streptophyta</taxon>
        <taxon>Embryophyta</taxon>
        <taxon>Tracheophyta</taxon>
        <taxon>Spermatophyta</taxon>
        <taxon>Magnoliopsida</taxon>
        <taxon>eudicotyledons</taxon>
        <taxon>Gunneridae</taxon>
        <taxon>Pentapetalae</taxon>
        <taxon>asterids</taxon>
        <taxon>campanulids</taxon>
        <taxon>Asterales</taxon>
        <taxon>Asteraceae</taxon>
        <taxon>Asteroideae</taxon>
        <taxon>Anthemideae</taxon>
        <taxon>Anthemidinae</taxon>
        <taxon>Tanacetum</taxon>
    </lineage>
</organism>
<evidence type="ECO:0008006" key="2">
    <source>
        <dbReference type="Google" id="ProtNLM"/>
    </source>
</evidence>
<name>A0A6L2NMM0_TANCI</name>
<accession>A0A6L2NMM0</accession>
<dbReference type="AlphaFoldDB" id="A0A6L2NMM0"/>